<keyword evidence="4 11" id="KW-0808">Transferase</keyword>
<dbReference type="InterPro" id="IPR039430">
    <property type="entry name" value="Thymidylate_kin-like_dom"/>
</dbReference>
<evidence type="ECO:0000256" key="1">
    <source>
        <dbReference type="ARBA" id="ARBA00009776"/>
    </source>
</evidence>
<feature type="domain" description="Thymidylate kinase-like" evidence="12">
    <location>
        <begin position="14"/>
        <end position="205"/>
    </location>
</feature>
<gene>
    <name evidence="11" type="primary">tmk</name>
    <name evidence="13" type="ORF">FM125_03250</name>
</gene>
<keyword evidence="5 11" id="KW-0545">Nucleotide biosynthesis</keyword>
<dbReference type="GO" id="GO:0006227">
    <property type="term" value="P:dUDP biosynthetic process"/>
    <property type="evidence" value="ECO:0007669"/>
    <property type="project" value="TreeGrafter"/>
</dbReference>
<dbReference type="EC" id="2.7.4.9" evidence="2 11"/>
<evidence type="ECO:0000256" key="5">
    <source>
        <dbReference type="ARBA" id="ARBA00022727"/>
    </source>
</evidence>
<dbReference type="NCBIfam" id="TIGR00041">
    <property type="entry name" value="DTMP_kinase"/>
    <property type="match status" value="1"/>
</dbReference>
<dbReference type="GO" id="GO:0006233">
    <property type="term" value="P:dTDP biosynthetic process"/>
    <property type="evidence" value="ECO:0007669"/>
    <property type="project" value="InterPro"/>
</dbReference>
<comment type="catalytic activity">
    <reaction evidence="9 11">
        <text>dTMP + ATP = dTDP + ADP</text>
        <dbReference type="Rhea" id="RHEA:13517"/>
        <dbReference type="ChEBI" id="CHEBI:30616"/>
        <dbReference type="ChEBI" id="CHEBI:58369"/>
        <dbReference type="ChEBI" id="CHEBI:63528"/>
        <dbReference type="ChEBI" id="CHEBI:456216"/>
        <dbReference type="EC" id="2.7.4.9"/>
    </reaction>
</comment>
<evidence type="ECO:0000256" key="2">
    <source>
        <dbReference type="ARBA" id="ARBA00012980"/>
    </source>
</evidence>
<dbReference type="PROSITE" id="PS01331">
    <property type="entry name" value="THYMIDYLATE_KINASE"/>
    <property type="match status" value="1"/>
</dbReference>
<dbReference type="FunFam" id="3.40.50.300:FF:000225">
    <property type="entry name" value="Thymidylate kinase"/>
    <property type="match status" value="1"/>
</dbReference>
<dbReference type="Pfam" id="PF02223">
    <property type="entry name" value="Thymidylate_kin"/>
    <property type="match status" value="1"/>
</dbReference>
<protein>
    <recommendedName>
        <fullName evidence="3 11">Thymidylate kinase</fullName>
        <ecNumber evidence="2 11">2.7.4.9</ecNumber>
    </recommendedName>
    <alternativeName>
        <fullName evidence="11">dTMP kinase</fullName>
    </alternativeName>
</protein>
<dbReference type="GO" id="GO:0004798">
    <property type="term" value="F:dTMP kinase activity"/>
    <property type="evidence" value="ECO:0007669"/>
    <property type="project" value="UniProtKB-UniRule"/>
</dbReference>
<dbReference type="RefSeq" id="WP_087133623.1">
    <property type="nucleotide sequence ID" value="NZ_FUKP01000019.1"/>
</dbReference>
<evidence type="ECO:0000256" key="10">
    <source>
        <dbReference type="ARBA" id="ARBA00057735"/>
    </source>
</evidence>
<dbReference type="Gene3D" id="3.40.50.300">
    <property type="entry name" value="P-loop containing nucleotide triphosphate hydrolases"/>
    <property type="match status" value="1"/>
</dbReference>
<evidence type="ECO:0000256" key="4">
    <source>
        <dbReference type="ARBA" id="ARBA00022679"/>
    </source>
</evidence>
<name>A0A1R4ILH1_9MICC</name>
<dbReference type="GO" id="GO:0006235">
    <property type="term" value="P:dTTP biosynthetic process"/>
    <property type="evidence" value="ECO:0007669"/>
    <property type="project" value="UniProtKB-UniRule"/>
</dbReference>
<evidence type="ECO:0000256" key="7">
    <source>
        <dbReference type="ARBA" id="ARBA00022777"/>
    </source>
</evidence>
<dbReference type="InterPro" id="IPR018095">
    <property type="entry name" value="Thymidylate_kin_CS"/>
</dbReference>
<dbReference type="Proteomes" id="UP000196230">
    <property type="component" value="Unassembled WGS sequence"/>
</dbReference>
<evidence type="ECO:0000256" key="8">
    <source>
        <dbReference type="ARBA" id="ARBA00022840"/>
    </source>
</evidence>
<dbReference type="EMBL" id="FUKP01000019">
    <property type="protein sequence ID" value="SJN20756.1"/>
    <property type="molecule type" value="Genomic_DNA"/>
</dbReference>
<dbReference type="InterPro" id="IPR027417">
    <property type="entry name" value="P-loop_NTPase"/>
</dbReference>
<dbReference type="GO" id="GO:0005524">
    <property type="term" value="F:ATP binding"/>
    <property type="evidence" value="ECO:0007669"/>
    <property type="project" value="UniProtKB-UniRule"/>
</dbReference>
<comment type="similarity">
    <text evidence="1 11">Belongs to the thymidylate kinase family.</text>
</comment>
<keyword evidence="6 11" id="KW-0547">Nucleotide-binding</keyword>
<evidence type="ECO:0000256" key="6">
    <source>
        <dbReference type="ARBA" id="ARBA00022741"/>
    </source>
</evidence>
<organism evidence="13 14">
    <name type="scientific">Micrococcus lylae</name>
    <dbReference type="NCBI Taxonomy" id="1273"/>
    <lineage>
        <taxon>Bacteria</taxon>
        <taxon>Bacillati</taxon>
        <taxon>Actinomycetota</taxon>
        <taxon>Actinomycetes</taxon>
        <taxon>Micrococcales</taxon>
        <taxon>Micrococcaceae</taxon>
        <taxon>Micrococcus</taxon>
    </lineage>
</organism>
<evidence type="ECO:0000256" key="11">
    <source>
        <dbReference type="HAMAP-Rule" id="MF_00165"/>
    </source>
</evidence>
<proteinExistence type="inferred from homology"/>
<dbReference type="SUPFAM" id="SSF52540">
    <property type="entry name" value="P-loop containing nucleoside triphosphate hydrolases"/>
    <property type="match status" value="1"/>
</dbReference>
<evidence type="ECO:0000313" key="14">
    <source>
        <dbReference type="Proteomes" id="UP000196230"/>
    </source>
</evidence>
<dbReference type="PANTHER" id="PTHR10344:SF4">
    <property type="entry name" value="UMP-CMP KINASE 2, MITOCHONDRIAL"/>
    <property type="match status" value="1"/>
</dbReference>
<dbReference type="HAMAP" id="MF_00165">
    <property type="entry name" value="Thymidylate_kinase"/>
    <property type="match status" value="1"/>
</dbReference>
<dbReference type="CDD" id="cd01672">
    <property type="entry name" value="TMPK"/>
    <property type="match status" value="1"/>
</dbReference>
<accession>A0A1R4ILH1</accession>
<dbReference type="AlphaFoldDB" id="A0A1R4ILH1"/>
<dbReference type="PANTHER" id="PTHR10344">
    <property type="entry name" value="THYMIDYLATE KINASE"/>
    <property type="match status" value="1"/>
</dbReference>
<comment type="function">
    <text evidence="10 11">Phosphorylation of dTMP to form dTDP in both de novo and salvage pathways of dTTP synthesis.</text>
</comment>
<reference evidence="13 14" key="1">
    <citation type="submission" date="2017-02" db="EMBL/GenBank/DDBJ databases">
        <authorList>
            <person name="Peterson S.W."/>
        </authorList>
    </citation>
    <scope>NUCLEOTIDE SEQUENCE [LARGE SCALE GENOMIC DNA]</scope>
    <source>
        <strain evidence="13 14">2B3F</strain>
    </source>
</reference>
<dbReference type="InterPro" id="IPR018094">
    <property type="entry name" value="Thymidylate_kinase"/>
</dbReference>
<dbReference type="GO" id="GO:0005829">
    <property type="term" value="C:cytosol"/>
    <property type="evidence" value="ECO:0007669"/>
    <property type="project" value="TreeGrafter"/>
</dbReference>
<evidence type="ECO:0000259" key="12">
    <source>
        <dbReference type="Pfam" id="PF02223"/>
    </source>
</evidence>
<evidence type="ECO:0000256" key="9">
    <source>
        <dbReference type="ARBA" id="ARBA00048743"/>
    </source>
</evidence>
<keyword evidence="8 11" id="KW-0067">ATP-binding</keyword>
<sequence length="220" mass="23506">MEQPADARGLFVALEGPDGSGKSTQAGALAAAWEAAGHPVHLTREPGGTDLGERLRSLVLDPEHAPIDPRTEALLFSAARAAHVERCIRPAVEAGTTVVTDRFIDSSVAYQGVGRGLGVDWIVELNEWAVDGTLPDLTVVLDIDAETAAARRTWRQGAGGTGPDRLEQETAHAHEQLRAAFLERAAAAPERYLVLDATTEMGDRTAQICERLEELLEEAG</sequence>
<evidence type="ECO:0000256" key="3">
    <source>
        <dbReference type="ARBA" id="ARBA00017144"/>
    </source>
</evidence>
<keyword evidence="7 11" id="KW-0418">Kinase</keyword>
<feature type="binding site" evidence="11">
    <location>
        <begin position="16"/>
        <end position="23"/>
    </location>
    <ligand>
        <name>ATP</name>
        <dbReference type="ChEBI" id="CHEBI:30616"/>
    </ligand>
</feature>
<evidence type="ECO:0000313" key="13">
    <source>
        <dbReference type="EMBL" id="SJN20756.1"/>
    </source>
</evidence>